<name>A0A0L0UJS3_9BASI</name>
<accession>A0A0L0UJS3</accession>
<dbReference type="PANTHER" id="PTHR23355:SF9">
    <property type="entry name" value="DIS3-LIKE EXONUCLEASE 2"/>
    <property type="match status" value="1"/>
</dbReference>
<dbReference type="GO" id="GO:0000175">
    <property type="term" value="F:3'-5'-RNA exonuclease activity"/>
    <property type="evidence" value="ECO:0007669"/>
    <property type="project" value="TreeGrafter"/>
</dbReference>
<dbReference type="SUPFAM" id="SSF50249">
    <property type="entry name" value="Nucleic acid-binding proteins"/>
    <property type="match status" value="1"/>
</dbReference>
<reference evidence="3" key="1">
    <citation type="submission" date="2014-03" db="EMBL/GenBank/DDBJ databases">
        <title>The Genome Sequence of Puccinia striiformis f. sp. tritici PST-78.</title>
        <authorList>
            <consortium name="The Broad Institute Genome Sequencing Platform"/>
            <person name="Cuomo C."/>
            <person name="Hulbert S."/>
            <person name="Chen X."/>
            <person name="Walker B."/>
            <person name="Young S.K."/>
            <person name="Zeng Q."/>
            <person name="Gargeya S."/>
            <person name="Fitzgerald M."/>
            <person name="Haas B."/>
            <person name="Abouelleil A."/>
            <person name="Alvarado L."/>
            <person name="Arachchi H.M."/>
            <person name="Berlin A.M."/>
            <person name="Chapman S.B."/>
            <person name="Goldberg J."/>
            <person name="Griggs A."/>
            <person name="Gujja S."/>
            <person name="Hansen M."/>
            <person name="Howarth C."/>
            <person name="Imamovic A."/>
            <person name="Larimer J."/>
            <person name="McCowan C."/>
            <person name="Montmayeur A."/>
            <person name="Murphy C."/>
            <person name="Neiman D."/>
            <person name="Pearson M."/>
            <person name="Priest M."/>
            <person name="Roberts A."/>
            <person name="Saif S."/>
            <person name="Shea T."/>
            <person name="Sisk P."/>
            <person name="Sykes S."/>
            <person name="Wortman J."/>
            <person name="Nusbaum C."/>
            <person name="Birren B."/>
        </authorList>
    </citation>
    <scope>NUCLEOTIDE SEQUENCE [LARGE SCALE GENOMIC DNA]</scope>
    <source>
        <strain evidence="3">race PST-78</strain>
    </source>
</reference>
<sequence>MYEEPYKPIAEHELGYLVDLRSKCVFTIDPLTAKDLDDALSIEYVRGGFYEVGIHISDVSYYLAEDSELDNIVKQRATSVYLANEVIHMLPKSLCMRCSLLPGLDKFTFSIF</sequence>
<proteinExistence type="predicted"/>
<protein>
    <recommendedName>
        <fullName evidence="1">RNB domain-containing protein</fullName>
    </recommendedName>
</protein>
<dbReference type="InterPro" id="IPR012340">
    <property type="entry name" value="NA-bd_OB-fold"/>
</dbReference>
<dbReference type="EMBL" id="AJIL01007448">
    <property type="protein sequence ID" value="KNE86944.1"/>
    <property type="molecule type" value="Genomic_DNA"/>
</dbReference>
<dbReference type="GO" id="GO:0003723">
    <property type="term" value="F:RNA binding"/>
    <property type="evidence" value="ECO:0007669"/>
    <property type="project" value="InterPro"/>
</dbReference>
<evidence type="ECO:0000313" key="3">
    <source>
        <dbReference type="Proteomes" id="UP000054564"/>
    </source>
</evidence>
<dbReference type="InterPro" id="IPR001900">
    <property type="entry name" value="RNase_II/R"/>
</dbReference>
<keyword evidence="3" id="KW-1185">Reference proteome</keyword>
<dbReference type="PANTHER" id="PTHR23355">
    <property type="entry name" value="RIBONUCLEASE"/>
    <property type="match status" value="1"/>
</dbReference>
<dbReference type="STRING" id="1165861.A0A0L0UJS3"/>
<dbReference type="GO" id="GO:0006402">
    <property type="term" value="P:mRNA catabolic process"/>
    <property type="evidence" value="ECO:0007669"/>
    <property type="project" value="TreeGrafter"/>
</dbReference>
<dbReference type="Pfam" id="PF00773">
    <property type="entry name" value="RNB"/>
    <property type="match status" value="1"/>
</dbReference>
<evidence type="ECO:0000313" key="2">
    <source>
        <dbReference type="EMBL" id="KNE86944.1"/>
    </source>
</evidence>
<organism evidence="2 3">
    <name type="scientific">Puccinia striiformis f. sp. tritici PST-78</name>
    <dbReference type="NCBI Taxonomy" id="1165861"/>
    <lineage>
        <taxon>Eukaryota</taxon>
        <taxon>Fungi</taxon>
        <taxon>Dikarya</taxon>
        <taxon>Basidiomycota</taxon>
        <taxon>Pucciniomycotina</taxon>
        <taxon>Pucciniomycetes</taxon>
        <taxon>Pucciniales</taxon>
        <taxon>Pucciniaceae</taxon>
        <taxon>Puccinia</taxon>
    </lineage>
</organism>
<dbReference type="Proteomes" id="UP000054564">
    <property type="component" value="Unassembled WGS sequence"/>
</dbReference>
<dbReference type="InterPro" id="IPR050180">
    <property type="entry name" value="RNR_Ribonuclease"/>
</dbReference>
<comment type="caution">
    <text evidence="2">The sequence shown here is derived from an EMBL/GenBank/DDBJ whole genome shotgun (WGS) entry which is preliminary data.</text>
</comment>
<feature type="non-terminal residue" evidence="2">
    <location>
        <position position="112"/>
    </location>
</feature>
<evidence type="ECO:0000259" key="1">
    <source>
        <dbReference type="Pfam" id="PF00773"/>
    </source>
</evidence>
<dbReference type="GO" id="GO:0010587">
    <property type="term" value="P:miRNA catabolic process"/>
    <property type="evidence" value="ECO:0007669"/>
    <property type="project" value="TreeGrafter"/>
</dbReference>
<gene>
    <name evidence="2" type="ORF">PSTG_19687</name>
</gene>
<feature type="domain" description="RNB" evidence="1">
    <location>
        <begin position="19"/>
        <end position="111"/>
    </location>
</feature>
<dbReference type="AlphaFoldDB" id="A0A0L0UJS3"/>
<dbReference type="GO" id="GO:0000932">
    <property type="term" value="C:P-body"/>
    <property type="evidence" value="ECO:0007669"/>
    <property type="project" value="TreeGrafter"/>
</dbReference>